<sequence>MEDSTHHADSGPAPRSTKSPKPKPAFRKRFPQSFRFPAKSLRRHSRAHSVCSSVSSAPFLDSDTGYSASTVASPISTVHESETEDLIYPTFLDGVAERYRQHFASFDSGSTWVGDRDDEDRVNHDRLEKTIRSVLARSMSPKHFLKEADEEELESPATAQPLSDDASLMSGNSEANPGEQSDGASPRTLICDASSVITDEAPGSDADTLVTYTLQLVYGIDAPEQEPQISNLRRLSARYIRELGEAIWQLPAVDGEQSNSQGNNAYSSSTCSPIDDGRRGSPSGSSQSGASKRKQDDGAGDEHGQGNAQGGSGFGPAKKARQGARDDGNLRLSCPFRKRNPQRFNVRDHHSCAMTYFPKFAEQHIVKQHKRDDPSAFVCDRCNRDFCSRKELRDHQRLPKELMCDLADHDPESGIDGPTCNKLLSRKRASGTSPFVQWKEVWNLLFPDDDDHTIQTFNFTPVIEHFELAAQFHASLNRMRASLQDDIPLPTALDGACARLHRCFAETVEQCLGAAQGLPYVNRSNKKAELLSRTTTQQQQQPPPPAARDASQRLPSHLEPRPDSGVALDDGSEASGSVTSSGGVRYPSDSDAIMLQGGFVFGGGSGGDEASTPALSLQTPTSLYHADMMPAAAQMMGQGGHAVTSEPQTDLTQLWTDEMMYNMTMVGLADANAAQNRTWEDTLSHMSFHESTTPNLF</sequence>
<evidence type="ECO:0000256" key="1">
    <source>
        <dbReference type="PROSITE-ProRule" id="PRU00042"/>
    </source>
</evidence>
<name>G3JF90_CORMM</name>
<dbReference type="OrthoDB" id="610608at2759"/>
<dbReference type="PANTHER" id="PTHR38166:SF1">
    <property type="entry name" value="C2H2-TYPE DOMAIN-CONTAINING PROTEIN"/>
    <property type="match status" value="1"/>
</dbReference>
<dbReference type="Proteomes" id="UP000001610">
    <property type="component" value="Unassembled WGS sequence"/>
</dbReference>
<keyword evidence="1" id="KW-0862">Zinc</keyword>
<dbReference type="GeneID" id="18166925"/>
<dbReference type="OMA" id="AQSMPYT"/>
<feature type="region of interest" description="Disordered" evidence="2">
    <location>
        <begin position="147"/>
        <end position="187"/>
    </location>
</feature>
<proteinExistence type="predicted"/>
<dbReference type="PROSITE" id="PS50157">
    <property type="entry name" value="ZINC_FINGER_C2H2_2"/>
    <property type="match status" value="1"/>
</dbReference>
<keyword evidence="1" id="KW-0863">Zinc-finger</keyword>
<dbReference type="InParanoid" id="G3JF90"/>
<dbReference type="eggNOG" id="ENOG502TC9C">
    <property type="taxonomic scope" value="Eukaryota"/>
</dbReference>
<evidence type="ECO:0000313" key="4">
    <source>
        <dbReference type="EMBL" id="EGX93530.1"/>
    </source>
</evidence>
<dbReference type="KEGG" id="cmt:CCM_04904"/>
<evidence type="ECO:0000259" key="3">
    <source>
        <dbReference type="PROSITE" id="PS50157"/>
    </source>
</evidence>
<protein>
    <recommendedName>
        <fullName evidence="3">C2H2-type domain-containing protein</fullName>
    </recommendedName>
</protein>
<feature type="compositionally biased region" description="Polar residues" evidence="2">
    <location>
        <begin position="169"/>
        <end position="183"/>
    </location>
</feature>
<evidence type="ECO:0000313" key="5">
    <source>
        <dbReference type="Proteomes" id="UP000001610"/>
    </source>
</evidence>
<dbReference type="AlphaFoldDB" id="G3JF90"/>
<gene>
    <name evidence="4" type="ORF">CCM_04904</name>
</gene>
<dbReference type="RefSeq" id="XP_006670113.1">
    <property type="nucleotide sequence ID" value="XM_006670050.1"/>
</dbReference>
<feature type="compositionally biased region" description="Polar residues" evidence="2">
    <location>
        <begin position="256"/>
        <end position="272"/>
    </location>
</feature>
<reference evidence="4 5" key="1">
    <citation type="journal article" date="2011" name="Genome Biol.">
        <title>Genome sequence of the insect pathogenic fungus Cordyceps militaris, a valued traditional Chinese medicine.</title>
        <authorList>
            <person name="Zheng P."/>
            <person name="Xia Y."/>
            <person name="Xiao G."/>
            <person name="Xiong C."/>
            <person name="Hu X."/>
            <person name="Zhang S."/>
            <person name="Zheng H."/>
            <person name="Huang Y."/>
            <person name="Zhou Y."/>
            <person name="Wang S."/>
            <person name="Zhao G.P."/>
            <person name="Liu X."/>
            <person name="St Leger R.J."/>
            <person name="Wang C."/>
        </authorList>
    </citation>
    <scope>NUCLEOTIDE SEQUENCE [LARGE SCALE GENOMIC DNA]</scope>
    <source>
        <strain evidence="4 5">CM01</strain>
    </source>
</reference>
<organism evidence="4 5">
    <name type="scientific">Cordyceps militaris (strain CM01)</name>
    <name type="common">Caterpillar fungus</name>
    <dbReference type="NCBI Taxonomy" id="983644"/>
    <lineage>
        <taxon>Eukaryota</taxon>
        <taxon>Fungi</taxon>
        <taxon>Dikarya</taxon>
        <taxon>Ascomycota</taxon>
        <taxon>Pezizomycotina</taxon>
        <taxon>Sordariomycetes</taxon>
        <taxon>Hypocreomycetidae</taxon>
        <taxon>Hypocreales</taxon>
        <taxon>Cordycipitaceae</taxon>
        <taxon>Cordyceps</taxon>
    </lineage>
</organism>
<keyword evidence="1" id="KW-0479">Metal-binding</keyword>
<feature type="domain" description="C2H2-type" evidence="3">
    <location>
        <begin position="377"/>
        <end position="398"/>
    </location>
</feature>
<feature type="compositionally biased region" description="Basic and acidic residues" evidence="2">
    <location>
        <begin position="293"/>
        <end position="304"/>
    </location>
</feature>
<accession>G3JF90</accession>
<dbReference type="InterPro" id="IPR013087">
    <property type="entry name" value="Znf_C2H2_type"/>
</dbReference>
<feature type="region of interest" description="Disordered" evidence="2">
    <location>
        <begin position="255"/>
        <end position="335"/>
    </location>
</feature>
<feature type="region of interest" description="Disordered" evidence="2">
    <location>
        <begin position="531"/>
        <end position="585"/>
    </location>
</feature>
<dbReference type="VEuPathDB" id="FungiDB:CCM_04904"/>
<dbReference type="STRING" id="983644.G3JF90"/>
<evidence type="ECO:0000256" key="2">
    <source>
        <dbReference type="SAM" id="MobiDB-lite"/>
    </source>
</evidence>
<feature type="compositionally biased region" description="Basic residues" evidence="2">
    <location>
        <begin position="18"/>
        <end position="30"/>
    </location>
</feature>
<keyword evidence="5" id="KW-1185">Reference proteome</keyword>
<dbReference type="EMBL" id="JH126401">
    <property type="protein sequence ID" value="EGX93530.1"/>
    <property type="molecule type" value="Genomic_DNA"/>
</dbReference>
<feature type="compositionally biased region" description="Low complexity" evidence="2">
    <location>
        <begin position="280"/>
        <end position="290"/>
    </location>
</feature>
<dbReference type="GO" id="GO:0008270">
    <property type="term" value="F:zinc ion binding"/>
    <property type="evidence" value="ECO:0007669"/>
    <property type="project" value="UniProtKB-KW"/>
</dbReference>
<dbReference type="PANTHER" id="PTHR38166">
    <property type="entry name" value="C2H2-TYPE DOMAIN-CONTAINING PROTEIN-RELATED"/>
    <property type="match status" value="1"/>
</dbReference>
<dbReference type="HOGENOM" id="CLU_018101_0_0_1"/>
<feature type="region of interest" description="Disordered" evidence="2">
    <location>
        <begin position="1"/>
        <end position="34"/>
    </location>
</feature>